<evidence type="ECO:0000256" key="2">
    <source>
        <dbReference type="ARBA" id="ARBA00022737"/>
    </source>
</evidence>
<evidence type="ECO:0000256" key="3">
    <source>
        <dbReference type="PROSITE-ProRule" id="PRU00221"/>
    </source>
</evidence>
<dbReference type="InterPro" id="IPR036322">
    <property type="entry name" value="WD40_repeat_dom_sf"/>
</dbReference>
<dbReference type="PROSITE" id="PS50082">
    <property type="entry name" value="WD_REPEATS_2"/>
    <property type="match status" value="1"/>
</dbReference>
<feature type="repeat" description="WD" evidence="3">
    <location>
        <begin position="34"/>
        <end position="75"/>
    </location>
</feature>
<dbReference type="GO" id="GO:0004197">
    <property type="term" value="F:cysteine-type endopeptidase activity"/>
    <property type="evidence" value="ECO:0007669"/>
    <property type="project" value="InterPro"/>
</dbReference>
<dbReference type="InterPro" id="IPR029030">
    <property type="entry name" value="Caspase-like_dom_sf"/>
</dbReference>
<dbReference type="SUPFAM" id="SSF52129">
    <property type="entry name" value="Caspase-like"/>
    <property type="match status" value="1"/>
</dbReference>
<dbReference type="GO" id="GO:0006508">
    <property type="term" value="P:proteolysis"/>
    <property type="evidence" value="ECO:0007669"/>
    <property type="project" value="InterPro"/>
</dbReference>
<sequence>MKRLIFLIIFLILLLPLAGNTSEPPSEPILRIETGMHIATIKRIAIDEEERFLVTGSDDKTIRVWELKTGRLIKTIRPPVGDGKEGKIYAVAISPDGKEIVAGGWTGYEWDKEHSIYIFDRETGRLIKRIKGLPNVTNHLTYSKDGRLLVATLWGNNGIRVYDTKGYIEVFKDTEYGDSSYGADFDKSGRLVTTSLDGYIRLYNKDFKLIKKKKAPGGKTPYHLSFSPDGTKIVVGYADSPKVDILSGKDLSHLYSLNTEGVENGNLGSVTWSKDGRFVYAGGRWQKLIDNEWKVTIRRWEVKNGSSYIDIPVADNTIMHILPLSNGGAVFGSGGPSFGIIDPAGRLALSVKGNIPDLRDMYDKFLISYDGSIIQFGYEFLGKSPAVFDIREKSLISGEKISYQRLNPPITESRIINVTEWRGSYTPKLNGRPIELEKYERSRSLAISPDERGFLLGTEWSLRYFDKDGRLLWSVPSPSATWGVNISGDGKVGVAAYGDGTIRWYRISDGKELLAFFPHKDRKRWVLWTPKGYYDASAGGEDLIGWHINNGKDSSADFFPAGRFRERFFRPDIIAKVLETLDEEKAIALANEEAGKKTVETKIKDILPPVVTILSPQDGSSVSVREVTLRFSIRNPSGEPVTNIKVLIDGRPQETQRGIKIVGKGEEEKEIKITIPERDTEVSIIAENRYSASVPATVRLIWKGKKEEYVIKPKLYILAIGVSKYQDRDLTLQFASKDAMDFVEVMKTQKGKLYEDVIVKLLADEKATKDEILDGLEWLQRQATSKDVAMVFIAGHGINDPAGVYYFLPANADLERLKRTGVPFSDIKNTVSALPGKVVMFVDTCHAGNVMGGKRAITDITGVINELSSAENGVVVFASSTGRQYSLEDPSWGNGAFTKALTEGLKGKADLLGKGKITINMLDAFIAERVKELTKGRQTPVTAKPQTVPDFPVAVK</sequence>
<protein>
    <submittedName>
        <fullName evidence="6">Caspase family protein</fullName>
    </submittedName>
</protein>
<reference evidence="6" key="1">
    <citation type="submission" date="2024-01" db="EMBL/GenBank/DDBJ databases">
        <title>The first autotrophic representatives of the genus Thermodesulfovibrio.</title>
        <authorList>
            <person name="Maltseva A.I."/>
            <person name="Elcheninov A.G."/>
            <person name="Kublanov I.V."/>
            <person name="Lebedinsky A.V."/>
            <person name="Frolov E.N."/>
        </authorList>
    </citation>
    <scope>NUCLEOTIDE SEQUENCE</scope>
    <source>
        <strain evidence="6">3462-1</strain>
    </source>
</reference>
<dbReference type="Pfam" id="PF00656">
    <property type="entry name" value="Peptidase_C14"/>
    <property type="match status" value="1"/>
</dbReference>
<dbReference type="PROSITE" id="PS00678">
    <property type="entry name" value="WD_REPEATS_1"/>
    <property type="match status" value="1"/>
</dbReference>
<dbReference type="EMBL" id="CP144374">
    <property type="protein sequence ID" value="XCH48607.1"/>
    <property type="molecule type" value="Genomic_DNA"/>
</dbReference>
<feature type="region of interest" description="Disordered" evidence="4">
    <location>
        <begin position="936"/>
        <end position="956"/>
    </location>
</feature>
<accession>A0AAU8H2P7</accession>
<feature type="compositionally biased region" description="Polar residues" evidence="4">
    <location>
        <begin position="936"/>
        <end position="945"/>
    </location>
</feature>
<dbReference type="InterPro" id="IPR001680">
    <property type="entry name" value="WD40_rpt"/>
</dbReference>
<organism evidence="6">
    <name type="scientific">Thermodesulfovibrio obliviosus</name>
    <dbReference type="NCBI Taxonomy" id="3118332"/>
    <lineage>
        <taxon>Bacteria</taxon>
        <taxon>Pseudomonadati</taxon>
        <taxon>Nitrospirota</taxon>
        <taxon>Thermodesulfovibrionia</taxon>
        <taxon>Thermodesulfovibrionales</taxon>
        <taxon>Thermodesulfovibrionaceae</taxon>
        <taxon>Thermodesulfovibrio</taxon>
    </lineage>
</organism>
<keyword evidence="2" id="KW-0677">Repeat</keyword>
<dbReference type="SMART" id="SM00320">
    <property type="entry name" value="WD40"/>
    <property type="match status" value="5"/>
</dbReference>
<dbReference type="InterPro" id="IPR015943">
    <property type="entry name" value="WD40/YVTN_repeat-like_dom_sf"/>
</dbReference>
<dbReference type="KEGG" id="tob:V4D31_00290"/>
<proteinExistence type="predicted"/>
<evidence type="ECO:0000256" key="1">
    <source>
        <dbReference type="ARBA" id="ARBA00022574"/>
    </source>
</evidence>
<dbReference type="InterPro" id="IPR011600">
    <property type="entry name" value="Pept_C14_caspase"/>
</dbReference>
<dbReference type="RefSeq" id="WP_353686249.1">
    <property type="nucleotide sequence ID" value="NZ_CP144374.1"/>
</dbReference>
<evidence type="ECO:0000256" key="4">
    <source>
        <dbReference type="SAM" id="MobiDB-lite"/>
    </source>
</evidence>
<evidence type="ECO:0000259" key="5">
    <source>
        <dbReference type="Pfam" id="PF00656"/>
    </source>
</evidence>
<keyword evidence="1 3" id="KW-0853">WD repeat</keyword>
<dbReference type="AlphaFoldDB" id="A0AAU8H2P7"/>
<dbReference type="Pfam" id="PF00400">
    <property type="entry name" value="WD40"/>
    <property type="match status" value="1"/>
</dbReference>
<dbReference type="SUPFAM" id="SSF50998">
    <property type="entry name" value="Quinoprotein alcohol dehydrogenase-like"/>
    <property type="match status" value="1"/>
</dbReference>
<evidence type="ECO:0000313" key="6">
    <source>
        <dbReference type="EMBL" id="XCH48607.1"/>
    </source>
</evidence>
<dbReference type="PROSITE" id="PS50294">
    <property type="entry name" value="WD_REPEATS_REGION"/>
    <property type="match status" value="1"/>
</dbReference>
<dbReference type="PANTHER" id="PTHR19848:SF8">
    <property type="entry name" value="F-BOX AND WD REPEAT DOMAIN CONTAINING 7"/>
    <property type="match status" value="1"/>
</dbReference>
<dbReference type="InterPro" id="IPR019775">
    <property type="entry name" value="WD40_repeat_CS"/>
</dbReference>
<dbReference type="SUPFAM" id="SSF50978">
    <property type="entry name" value="WD40 repeat-like"/>
    <property type="match status" value="1"/>
</dbReference>
<name>A0AAU8H2P7_9BACT</name>
<dbReference type="InterPro" id="IPR011047">
    <property type="entry name" value="Quinoprotein_ADH-like_sf"/>
</dbReference>
<dbReference type="PANTHER" id="PTHR19848">
    <property type="entry name" value="WD40 REPEAT PROTEIN"/>
    <property type="match status" value="1"/>
</dbReference>
<dbReference type="Gene3D" id="2.130.10.10">
    <property type="entry name" value="YVTN repeat-like/Quinoprotein amine dehydrogenase"/>
    <property type="match status" value="3"/>
</dbReference>
<gene>
    <name evidence="6" type="ORF">V4D31_00290</name>
</gene>
<feature type="domain" description="Peptidase C14 caspase" evidence="5">
    <location>
        <begin position="718"/>
        <end position="943"/>
    </location>
</feature>
<dbReference type="Gene3D" id="3.40.50.1460">
    <property type="match status" value="1"/>
</dbReference>